<evidence type="ECO:0000259" key="1">
    <source>
        <dbReference type="Pfam" id="PF03235"/>
    </source>
</evidence>
<sequence>MTKYSRNEGHEEASLTLRMPSDEVDARTSRLSIGELLGRYEEFCNDTKSGKEMYPWASRFAMGYPLPSWQRQFKWTEEQKQRFIHSIWSGVDLGSYLVNELWEHQGAEGQLHFRKFSEVLLDGQQRLTTLQEYVTNGFAVKDAAGIPRYWRDLPKVERRRFSLITFTKATVSSWDEEVLRKVYDLRAFGGTAHTEEERALPNG</sequence>
<dbReference type="Proteomes" id="UP000637061">
    <property type="component" value="Unassembled WGS sequence"/>
</dbReference>
<dbReference type="EMBL" id="JAEHTE010000002">
    <property type="protein sequence ID" value="MBI6883119.1"/>
    <property type="molecule type" value="Genomic_DNA"/>
</dbReference>
<dbReference type="AlphaFoldDB" id="A0A8I1JJ08"/>
<feature type="domain" description="GmrSD restriction endonucleases N-terminal" evidence="1">
    <location>
        <begin position="64"/>
        <end position="148"/>
    </location>
</feature>
<protein>
    <submittedName>
        <fullName evidence="2">DUF262 domain-containing protein</fullName>
    </submittedName>
</protein>
<dbReference type="RefSeq" id="WP_198746733.1">
    <property type="nucleotide sequence ID" value="NZ_JAEHTE010000002.1"/>
</dbReference>
<comment type="caution">
    <text evidence="2">The sequence shown here is derived from an EMBL/GenBank/DDBJ whole genome shotgun (WGS) entry which is preliminary data.</text>
</comment>
<accession>A0A8I1JJ08</accession>
<dbReference type="InterPro" id="IPR004919">
    <property type="entry name" value="GmrSD_N"/>
</dbReference>
<gene>
    <name evidence="2" type="ORF">JEU22_04275</name>
</gene>
<organism evidence="2 3">
    <name type="scientific">Pseudomonas putida</name>
    <name type="common">Arthrobacter siderocapsulatus</name>
    <dbReference type="NCBI Taxonomy" id="303"/>
    <lineage>
        <taxon>Bacteria</taxon>
        <taxon>Pseudomonadati</taxon>
        <taxon>Pseudomonadota</taxon>
        <taxon>Gammaproteobacteria</taxon>
        <taxon>Pseudomonadales</taxon>
        <taxon>Pseudomonadaceae</taxon>
        <taxon>Pseudomonas</taxon>
    </lineage>
</organism>
<reference evidence="2" key="1">
    <citation type="submission" date="2020-12" db="EMBL/GenBank/DDBJ databases">
        <title>Enhanced detection system for hospital associated transmission using whole genome sequencing surveillance.</title>
        <authorList>
            <person name="Harrison L.H."/>
            <person name="Van Tyne D."/>
            <person name="Marsh J.W."/>
            <person name="Griffith M.P."/>
            <person name="Snyder D.J."/>
            <person name="Cooper V.S."/>
            <person name="Mustapha M."/>
        </authorList>
    </citation>
    <scope>NUCLEOTIDE SEQUENCE</scope>
    <source>
        <strain evidence="2">PSB00042</strain>
    </source>
</reference>
<evidence type="ECO:0000313" key="2">
    <source>
        <dbReference type="EMBL" id="MBI6883119.1"/>
    </source>
</evidence>
<evidence type="ECO:0000313" key="3">
    <source>
        <dbReference type="Proteomes" id="UP000637061"/>
    </source>
</evidence>
<proteinExistence type="predicted"/>
<name>A0A8I1JJ08_PSEPU</name>
<dbReference type="Pfam" id="PF03235">
    <property type="entry name" value="GmrSD_N"/>
    <property type="match status" value="1"/>
</dbReference>